<accession>A0A4V0P1I5</accession>
<dbReference type="Proteomes" id="UP000509448">
    <property type="component" value="Chromosome"/>
</dbReference>
<dbReference type="Pfam" id="PF12838">
    <property type="entry name" value="Fer4_7"/>
    <property type="match status" value="1"/>
</dbReference>
<dbReference type="Gene3D" id="3.30.70.20">
    <property type="match status" value="1"/>
</dbReference>
<sequence length="180" mass="19440">MSDVEGTPGLESGVVTLAVLREAGRLPPPDVLEKAVALPIIDCLEDIPCTPCRDVCPTGAITMKTMINRPELNWDACTGCTLCAQACPGLAISLVNYNFGRKSLKRPGYEDYSLVMIPYELLPIPKKGDRVNVLDRAGKLLGEAEVFSVTRSAKFGTVLVNVLVPQSIAFEVKHVEVKAQ</sequence>
<protein>
    <submittedName>
        <fullName evidence="2">Putative polyferredoxin</fullName>
    </submittedName>
</protein>
<organism evidence="2 3">
    <name type="scientific">Conexivisphaera calida</name>
    <dbReference type="NCBI Taxonomy" id="1874277"/>
    <lineage>
        <taxon>Archaea</taxon>
        <taxon>Nitrososphaerota</taxon>
        <taxon>Conexivisphaeria</taxon>
        <taxon>Conexivisphaerales</taxon>
        <taxon>Conexivisphaeraceae</taxon>
        <taxon>Conexivisphaera</taxon>
    </lineage>
</organism>
<dbReference type="InterPro" id="IPR017900">
    <property type="entry name" value="4Fe4S_Fe_S_CS"/>
</dbReference>
<dbReference type="RefSeq" id="WP_174448136.1">
    <property type="nucleotide sequence ID" value="NZ_AP018732.1"/>
</dbReference>
<dbReference type="GO" id="GO:0016491">
    <property type="term" value="F:oxidoreductase activity"/>
    <property type="evidence" value="ECO:0007669"/>
    <property type="project" value="UniProtKB-ARBA"/>
</dbReference>
<dbReference type="KEGG" id="ccai:NAS2_0451"/>
<evidence type="ECO:0000259" key="1">
    <source>
        <dbReference type="PROSITE" id="PS51379"/>
    </source>
</evidence>
<feature type="domain" description="4Fe-4S ferredoxin-type" evidence="1">
    <location>
        <begin position="68"/>
        <end position="97"/>
    </location>
</feature>
<evidence type="ECO:0000313" key="3">
    <source>
        <dbReference type="Proteomes" id="UP000509448"/>
    </source>
</evidence>
<dbReference type="InterPro" id="IPR017896">
    <property type="entry name" value="4Fe4S_Fe-S-bd"/>
</dbReference>
<feature type="domain" description="4Fe-4S ferredoxin-type" evidence="1">
    <location>
        <begin position="37"/>
        <end position="66"/>
    </location>
</feature>
<evidence type="ECO:0000313" key="2">
    <source>
        <dbReference type="EMBL" id="BBE41840.1"/>
    </source>
</evidence>
<dbReference type="PROSITE" id="PS00198">
    <property type="entry name" value="4FE4S_FER_1"/>
    <property type="match status" value="1"/>
</dbReference>
<reference evidence="2 3" key="1">
    <citation type="journal article" date="2019" name="ISME J.">
        <title>Isolation and characterization of a thermophilic sulfur- and iron-reducing thaumarchaeote from a terrestrial acidic hot spring.</title>
        <authorList>
            <person name="Kato S."/>
            <person name="Itoh T."/>
            <person name="Yuki M."/>
            <person name="Nagamori M."/>
            <person name="Ohnishi M."/>
            <person name="Uematsu K."/>
            <person name="Suzuki K."/>
            <person name="Takashina T."/>
            <person name="Ohkuma M."/>
        </authorList>
    </citation>
    <scope>NUCLEOTIDE SEQUENCE [LARGE SCALE GENOMIC DNA]</scope>
    <source>
        <strain evidence="2 3">NAS-02</strain>
    </source>
</reference>
<dbReference type="PROSITE" id="PS51379">
    <property type="entry name" value="4FE4S_FER_2"/>
    <property type="match status" value="2"/>
</dbReference>
<keyword evidence="3" id="KW-1185">Reference proteome</keyword>
<dbReference type="OrthoDB" id="2837at2157"/>
<proteinExistence type="predicted"/>
<dbReference type="EMBL" id="AP018732">
    <property type="protein sequence ID" value="BBE41840.1"/>
    <property type="molecule type" value="Genomic_DNA"/>
</dbReference>
<dbReference type="SUPFAM" id="SSF54862">
    <property type="entry name" value="4Fe-4S ferredoxins"/>
    <property type="match status" value="1"/>
</dbReference>
<name>A0A4V0P1I5_9ARCH</name>
<dbReference type="GeneID" id="55584269"/>
<dbReference type="AlphaFoldDB" id="A0A4V0P1I5"/>
<gene>
    <name evidence="2" type="ORF">NAS2_0451</name>
</gene>